<evidence type="ECO:0000313" key="2">
    <source>
        <dbReference type="EMBL" id="CAH0105091.1"/>
    </source>
</evidence>
<proteinExistence type="predicted"/>
<sequence>MFGKYVRATSVMVVMAQPLCPNAPAFEVCSFGTNNKFTASDVENRRKTIENEFKKIEITFLTYSADGDSKEMKMMRDRLQLARQTVPDLKEELKRRWKWFAVDLIDTCIPVQDIIHIGAKCRTRLLKDKPLILGNFIASSSDIEYLLSLSHVSKDQHLLKENDLNLKDKMNYGADERLCNQEI</sequence>
<reference evidence="2" key="1">
    <citation type="submission" date="2021-11" db="EMBL/GenBank/DDBJ databases">
        <authorList>
            <person name="Schell T."/>
        </authorList>
    </citation>
    <scope>NUCLEOTIDE SEQUENCE</scope>
    <source>
        <strain evidence="2">M5</strain>
    </source>
</reference>
<comment type="caution">
    <text evidence="2">The sequence shown here is derived from an EMBL/GenBank/DDBJ whole genome shotgun (WGS) entry which is preliminary data.</text>
</comment>
<evidence type="ECO:0000313" key="3">
    <source>
        <dbReference type="Proteomes" id="UP000789390"/>
    </source>
</evidence>
<dbReference type="Proteomes" id="UP000789390">
    <property type="component" value="Unassembled WGS sequence"/>
</dbReference>
<dbReference type="EMBL" id="CAKKLH010000168">
    <property type="protein sequence ID" value="CAH0105091.1"/>
    <property type="molecule type" value="Genomic_DNA"/>
</dbReference>
<protein>
    <submittedName>
        <fullName evidence="2">Uncharacterized protein</fullName>
    </submittedName>
</protein>
<evidence type="ECO:0000256" key="1">
    <source>
        <dbReference type="SAM" id="Coils"/>
    </source>
</evidence>
<gene>
    <name evidence="2" type="ORF">DGAL_LOCUS8051</name>
</gene>
<keyword evidence="1" id="KW-0175">Coiled coil</keyword>
<feature type="coiled-coil region" evidence="1">
    <location>
        <begin position="39"/>
        <end position="92"/>
    </location>
</feature>
<dbReference type="AlphaFoldDB" id="A0A8J2RM62"/>
<organism evidence="2 3">
    <name type="scientific">Daphnia galeata</name>
    <dbReference type="NCBI Taxonomy" id="27404"/>
    <lineage>
        <taxon>Eukaryota</taxon>
        <taxon>Metazoa</taxon>
        <taxon>Ecdysozoa</taxon>
        <taxon>Arthropoda</taxon>
        <taxon>Crustacea</taxon>
        <taxon>Branchiopoda</taxon>
        <taxon>Diplostraca</taxon>
        <taxon>Cladocera</taxon>
        <taxon>Anomopoda</taxon>
        <taxon>Daphniidae</taxon>
        <taxon>Daphnia</taxon>
    </lineage>
</organism>
<dbReference type="OrthoDB" id="10064970at2759"/>
<name>A0A8J2RM62_9CRUS</name>
<keyword evidence="3" id="KW-1185">Reference proteome</keyword>
<accession>A0A8J2RM62</accession>